<dbReference type="Proteomes" id="UP001108029">
    <property type="component" value="Unassembled WGS sequence"/>
</dbReference>
<dbReference type="PANTHER" id="PTHR21366:SF14">
    <property type="entry name" value="GLYOXALASE DOMAIN-CONTAINING PROTEIN 5"/>
    <property type="match status" value="1"/>
</dbReference>
<dbReference type="InterPro" id="IPR004360">
    <property type="entry name" value="Glyas_Fos-R_dOase_dom"/>
</dbReference>
<dbReference type="InterPro" id="IPR037523">
    <property type="entry name" value="VOC_core"/>
</dbReference>
<feature type="domain" description="VOC" evidence="1">
    <location>
        <begin position="133"/>
        <end position="248"/>
    </location>
</feature>
<feature type="domain" description="VOC" evidence="1">
    <location>
        <begin position="5"/>
        <end position="118"/>
    </location>
</feature>
<evidence type="ECO:0000313" key="2">
    <source>
        <dbReference type="EMBL" id="MCD9878950.1"/>
    </source>
</evidence>
<dbReference type="AlphaFoldDB" id="A0A9Q3VXU5"/>
<sequence length="294" mass="32781">MFRSAMSHISLKAPDPESAAAFYEDFLGMVREAPDTPSTIGAIRLGFGRGHHVVEIVQGEVGLDHFAFEIGDESEMLALKSRLQANGVDFLPCHAERAASDSFAIADPDGNRVEFHGLIDRSGEKSDRLCPDRIQHLALATPDASRLTRFYTEVLGFRISDKMGEGAGFWIRSSQEHHSLAIFQREHGKGLDHYSFDIAGWEDFKVWCDHFSRKGVPVAWGPGRHGIGDNLFIMFHDAVGYLIEFSAEMELFGDGIAKERERWDDYGRAASLWGPVPEFRNRQVEVVGDPLSDG</sequence>
<name>A0A9Q3VXU5_9ACTN</name>
<protein>
    <submittedName>
        <fullName evidence="2">VOC family protein</fullName>
    </submittedName>
</protein>
<organism evidence="2 3">
    <name type="scientific">Streptomyces guryensis</name>
    <dbReference type="NCBI Taxonomy" id="2886947"/>
    <lineage>
        <taxon>Bacteria</taxon>
        <taxon>Bacillati</taxon>
        <taxon>Actinomycetota</taxon>
        <taxon>Actinomycetes</taxon>
        <taxon>Kitasatosporales</taxon>
        <taxon>Streptomycetaceae</taxon>
        <taxon>Streptomyces</taxon>
    </lineage>
</organism>
<dbReference type="Pfam" id="PF00903">
    <property type="entry name" value="Glyoxalase"/>
    <property type="match status" value="2"/>
</dbReference>
<dbReference type="EMBL" id="JAJSBI010000024">
    <property type="protein sequence ID" value="MCD9878950.1"/>
    <property type="molecule type" value="Genomic_DNA"/>
</dbReference>
<dbReference type="RefSeq" id="WP_232653147.1">
    <property type="nucleotide sequence ID" value="NZ_JAJSBI010000024.1"/>
</dbReference>
<dbReference type="CDD" id="cd06587">
    <property type="entry name" value="VOC"/>
    <property type="match status" value="1"/>
</dbReference>
<dbReference type="InterPro" id="IPR029068">
    <property type="entry name" value="Glyas_Bleomycin-R_OHBP_Dase"/>
</dbReference>
<dbReference type="PROSITE" id="PS51819">
    <property type="entry name" value="VOC"/>
    <property type="match status" value="2"/>
</dbReference>
<evidence type="ECO:0000259" key="1">
    <source>
        <dbReference type="PROSITE" id="PS51819"/>
    </source>
</evidence>
<dbReference type="SUPFAM" id="SSF54593">
    <property type="entry name" value="Glyoxalase/Bleomycin resistance protein/Dihydroxybiphenyl dioxygenase"/>
    <property type="match status" value="1"/>
</dbReference>
<dbReference type="InterPro" id="IPR050383">
    <property type="entry name" value="GlyoxalaseI/FosfomycinResist"/>
</dbReference>
<accession>A0A9Q3VXU5</accession>
<reference evidence="2" key="1">
    <citation type="submission" date="2021-12" db="EMBL/GenBank/DDBJ databases">
        <authorList>
            <person name="Lee J.-H."/>
            <person name="Kim S.-B."/>
        </authorList>
    </citation>
    <scope>NUCLEOTIDE SEQUENCE</scope>
    <source>
        <strain evidence="2">NR30</strain>
    </source>
</reference>
<gene>
    <name evidence="2" type="ORF">LJ657_36165</name>
</gene>
<dbReference type="PANTHER" id="PTHR21366">
    <property type="entry name" value="GLYOXALASE FAMILY PROTEIN"/>
    <property type="match status" value="1"/>
</dbReference>
<keyword evidence="3" id="KW-1185">Reference proteome</keyword>
<comment type="caution">
    <text evidence="2">The sequence shown here is derived from an EMBL/GenBank/DDBJ whole genome shotgun (WGS) entry which is preliminary data.</text>
</comment>
<evidence type="ECO:0000313" key="3">
    <source>
        <dbReference type="Proteomes" id="UP001108029"/>
    </source>
</evidence>
<dbReference type="Gene3D" id="3.10.180.10">
    <property type="entry name" value="2,3-Dihydroxybiphenyl 1,2-Dioxygenase, domain 1"/>
    <property type="match status" value="2"/>
</dbReference>
<proteinExistence type="predicted"/>